<dbReference type="EMBL" id="BARS01015421">
    <property type="protein sequence ID" value="GAF90258.1"/>
    <property type="molecule type" value="Genomic_DNA"/>
</dbReference>
<evidence type="ECO:0000313" key="1">
    <source>
        <dbReference type="EMBL" id="GAF90258.1"/>
    </source>
</evidence>
<proteinExistence type="predicted"/>
<accession>X0T9S4</accession>
<reference evidence="1" key="1">
    <citation type="journal article" date="2014" name="Front. Microbiol.">
        <title>High frequency of phylogenetically diverse reductive dehalogenase-homologous genes in deep subseafloor sedimentary metagenomes.</title>
        <authorList>
            <person name="Kawai M."/>
            <person name="Futagami T."/>
            <person name="Toyoda A."/>
            <person name="Takaki Y."/>
            <person name="Nishi S."/>
            <person name="Hori S."/>
            <person name="Arai W."/>
            <person name="Tsubouchi T."/>
            <person name="Morono Y."/>
            <person name="Uchiyama I."/>
            <person name="Ito T."/>
            <person name="Fujiyama A."/>
            <person name="Inagaki F."/>
            <person name="Takami H."/>
        </authorList>
    </citation>
    <scope>NUCLEOTIDE SEQUENCE</scope>
    <source>
        <strain evidence="1">Expedition CK06-06</strain>
    </source>
</reference>
<dbReference type="InterPro" id="IPR000600">
    <property type="entry name" value="ROK"/>
</dbReference>
<dbReference type="Pfam" id="PF00480">
    <property type="entry name" value="ROK"/>
    <property type="match status" value="1"/>
</dbReference>
<dbReference type="InterPro" id="IPR043129">
    <property type="entry name" value="ATPase_NBD"/>
</dbReference>
<dbReference type="Gene3D" id="3.30.420.40">
    <property type="match status" value="1"/>
</dbReference>
<gene>
    <name evidence="1" type="ORF">S01H1_25517</name>
</gene>
<dbReference type="PANTHER" id="PTHR18964:SF149">
    <property type="entry name" value="BIFUNCTIONAL UDP-N-ACETYLGLUCOSAMINE 2-EPIMERASE_N-ACETYLMANNOSAMINE KINASE"/>
    <property type="match status" value="1"/>
</dbReference>
<sequence length="152" mass="15872">HVTVDYRGREFPTGNRGALEAYASAGAVVERYREAVRQANPDRELPEEITCSRVAEWAAEGCEVAGAVFEETGVILGAFLAGMANALNPEMAVIGGGVAAAGELLFGPMRLTCRARAFPAAGARMKVVPAELGNDAGFLGAAGLALHRLENE</sequence>
<feature type="non-terminal residue" evidence="1">
    <location>
        <position position="1"/>
    </location>
</feature>
<organism evidence="1">
    <name type="scientific">marine sediment metagenome</name>
    <dbReference type="NCBI Taxonomy" id="412755"/>
    <lineage>
        <taxon>unclassified sequences</taxon>
        <taxon>metagenomes</taxon>
        <taxon>ecological metagenomes</taxon>
    </lineage>
</organism>
<protein>
    <recommendedName>
        <fullName evidence="2">ROK family protein</fullName>
    </recommendedName>
</protein>
<dbReference type="PANTHER" id="PTHR18964">
    <property type="entry name" value="ROK (REPRESSOR, ORF, KINASE) FAMILY"/>
    <property type="match status" value="1"/>
</dbReference>
<evidence type="ECO:0008006" key="2">
    <source>
        <dbReference type="Google" id="ProtNLM"/>
    </source>
</evidence>
<dbReference type="SUPFAM" id="SSF53067">
    <property type="entry name" value="Actin-like ATPase domain"/>
    <property type="match status" value="1"/>
</dbReference>
<dbReference type="AlphaFoldDB" id="X0T9S4"/>
<comment type="caution">
    <text evidence="1">The sequence shown here is derived from an EMBL/GenBank/DDBJ whole genome shotgun (WGS) entry which is preliminary data.</text>
</comment>
<name>X0T9S4_9ZZZZ</name>